<reference evidence="1" key="1">
    <citation type="journal article" date="2015" name="Genome Announc.">
        <title>Draft Genome Sequence of Anaerolineae Strain TC1, a Novel Isolate from a Methanogenic Wastewater Treatment System.</title>
        <authorList>
            <person name="Matsuura N."/>
            <person name="Tourlousse D.M."/>
            <person name="Sun L."/>
            <person name="Toyonaga M."/>
            <person name="Kuroda K."/>
            <person name="Ohashi A."/>
            <person name="Cruz R."/>
            <person name="Yamaguchi T."/>
            <person name="Sekiguchi Y."/>
        </authorList>
    </citation>
    <scope>NUCLEOTIDE SEQUENCE [LARGE SCALE GENOMIC DNA]</scope>
    <source>
        <strain evidence="1">TC1</strain>
    </source>
</reference>
<dbReference type="InterPro" id="IPR003772">
    <property type="entry name" value="YceD"/>
</dbReference>
<proteinExistence type="predicted"/>
<dbReference type="OrthoDB" id="9790372at2"/>
<dbReference type="EMBL" id="DF968180">
    <property type="protein sequence ID" value="GAP39827.1"/>
    <property type="molecule type" value="Genomic_DNA"/>
</dbReference>
<name>A0A0K8PAY6_9CHLR</name>
<dbReference type="PANTHER" id="PTHR34374">
    <property type="entry name" value="LARGE RIBOSOMAL RNA SUBUNIT ACCUMULATION PROTEIN YCED HOMOLOG 1, CHLOROPLASTIC"/>
    <property type="match status" value="1"/>
</dbReference>
<dbReference type="Pfam" id="PF02620">
    <property type="entry name" value="YceD"/>
    <property type="match status" value="1"/>
</dbReference>
<protein>
    <submittedName>
        <fullName evidence="1">Uncharacterized metal-binding protein YceD, DUF177 family</fullName>
    </submittedName>
</protein>
<organism evidence="1">
    <name type="scientific">Flexilinea flocculi</name>
    <dbReference type="NCBI Taxonomy" id="1678840"/>
    <lineage>
        <taxon>Bacteria</taxon>
        <taxon>Bacillati</taxon>
        <taxon>Chloroflexota</taxon>
        <taxon>Anaerolineae</taxon>
        <taxon>Anaerolineales</taxon>
        <taxon>Anaerolineaceae</taxon>
        <taxon>Flexilinea</taxon>
    </lineage>
</organism>
<gene>
    <name evidence="1" type="ORF">ATC1_12363</name>
</gene>
<keyword evidence="2" id="KW-1185">Reference proteome</keyword>
<dbReference type="STRING" id="1678840.ATC1_12363"/>
<evidence type="ECO:0000313" key="1">
    <source>
        <dbReference type="EMBL" id="GAP39827.1"/>
    </source>
</evidence>
<sequence>MKWNNLFRINVGFLIHEAVGAYREFNIDAPSLKLEDDFEVEDVHCLVRVNRVQQGILASIHITAETQMECVRCLESFPQKIESNFDELFAFHLRQNTDADLYLPENGVMDILPLIREYLLIEIPICPICKPECKGLCAICGTNLNLGTCEHQQSQES</sequence>
<accession>A0A0K8PAY6</accession>
<dbReference type="Proteomes" id="UP000053370">
    <property type="component" value="Unassembled WGS sequence"/>
</dbReference>
<dbReference type="RefSeq" id="WP_062278587.1">
    <property type="nucleotide sequence ID" value="NZ_DF968180.1"/>
</dbReference>
<dbReference type="AlphaFoldDB" id="A0A0K8PAY6"/>
<evidence type="ECO:0000313" key="2">
    <source>
        <dbReference type="Proteomes" id="UP000053370"/>
    </source>
</evidence>
<dbReference type="PANTHER" id="PTHR34374:SF1">
    <property type="entry name" value="LARGE RIBOSOMAL RNA SUBUNIT ACCUMULATION PROTEIN YCED HOMOLOG 1, CHLOROPLASTIC"/>
    <property type="match status" value="1"/>
</dbReference>